<dbReference type="PANTHER" id="PTHR43357">
    <property type="entry name" value="INNER MEMBRANE ABC TRANSPORTER PERMEASE PROTEIN YDCV"/>
    <property type="match status" value="1"/>
</dbReference>
<sequence length="316" mass="33092">MPESAPPVEALATPAPLPTEGSGAGGRKRLNPRSLLNLLGVVPFGAYVVIFLIIPTLVVVIGAFGASPEDGGGATLANIKALGERQVLDAFVFSISLSAASALIGAVLGALLAYAVATAKPDGMLRRVVTSACAVLAQFGGVTLAFAFYATIGLTGFVTVYLADHYDVNIFAGGVWLFELPGLTLVYTYFQIPLMVIVFLPALDGIRPQWREAAESLGGSTWQYWRLVGGPLLAPAFLGSTLLLFANAFSAYATAAALVSQGSPIVPLQIRNALTSEVLLGQENVGKALALGMVIVVAVVMWLYALLQRRTSRWLG</sequence>
<keyword evidence="2 8" id="KW-0813">Transport</keyword>
<evidence type="ECO:0000256" key="2">
    <source>
        <dbReference type="ARBA" id="ARBA00022448"/>
    </source>
</evidence>
<keyword evidence="5 8" id="KW-0812">Transmembrane</keyword>
<reference evidence="11 12" key="1">
    <citation type="submission" date="2016-11" db="EMBL/GenBank/DDBJ databases">
        <authorList>
            <person name="Jaros S."/>
            <person name="Januszkiewicz K."/>
            <person name="Wedrychowicz H."/>
        </authorList>
    </citation>
    <scope>NUCLEOTIDE SEQUENCE [LARGE SCALE GENOMIC DNA]</scope>
    <source>
        <strain evidence="11 12">DSM 46144</strain>
    </source>
</reference>
<dbReference type="InterPro" id="IPR035906">
    <property type="entry name" value="MetI-like_sf"/>
</dbReference>
<protein>
    <submittedName>
        <fullName evidence="11">Putative spermidine/putrescine transport system permease protein</fullName>
    </submittedName>
</protein>
<name>A0A1M7MVX9_9ACTN</name>
<dbReference type="AlphaFoldDB" id="A0A1M7MVX9"/>
<dbReference type="EMBL" id="FRCS01000002">
    <property type="protein sequence ID" value="SHM95212.1"/>
    <property type="molecule type" value="Genomic_DNA"/>
</dbReference>
<gene>
    <name evidence="11" type="ORF">SAMN05443668_102295</name>
</gene>
<feature type="transmembrane region" description="Helical" evidence="8">
    <location>
        <begin position="90"/>
        <end position="117"/>
    </location>
</feature>
<evidence type="ECO:0000256" key="6">
    <source>
        <dbReference type="ARBA" id="ARBA00022989"/>
    </source>
</evidence>
<keyword evidence="7 8" id="KW-0472">Membrane</keyword>
<feature type="region of interest" description="Disordered" evidence="9">
    <location>
        <begin position="1"/>
        <end position="26"/>
    </location>
</feature>
<evidence type="ECO:0000256" key="9">
    <source>
        <dbReference type="SAM" id="MobiDB-lite"/>
    </source>
</evidence>
<accession>A0A1M7MVX9</accession>
<dbReference type="GO" id="GO:0055085">
    <property type="term" value="P:transmembrane transport"/>
    <property type="evidence" value="ECO:0007669"/>
    <property type="project" value="InterPro"/>
</dbReference>
<dbReference type="GO" id="GO:0005886">
    <property type="term" value="C:plasma membrane"/>
    <property type="evidence" value="ECO:0007669"/>
    <property type="project" value="UniProtKB-SubCell"/>
</dbReference>
<evidence type="ECO:0000256" key="7">
    <source>
        <dbReference type="ARBA" id="ARBA00023136"/>
    </source>
</evidence>
<keyword evidence="6 8" id="KW-1133">Transmembrane helix</keyword>
<evidence type="ECO:0000256" key="1">
    <source>
        <dbReference type="ARBA" id="ARBA00004429"/>
    </source>
</evidence>
<feature type="transmembrane region" description="Helical" evidence="8">
    <location>
        <begin position="182"/>
        <end position="203"/>
    </location>
</feature>
<dbReference type="PROSITE" id="PS50928">
    <property type="entry name" value="ABC_TM1"/>
    <property type="match status" value="1"/>
</dbReference>
<comment type="subcellular location">
    <subcellularLocation>
        <location evidence="1">Cell inner membrane</location>
        <topology evidence="1">Multi-pass membrane protein</topology>
    </subcellularLocation>
    <subcellularLocation>
        <location evidence="8">Cell membrane</location>
        <topology evidence="8">Multi-pass membrane protein</topology>
    </subcellularLocation>
</comment>
<feature type="transmembrane region" description="Helical" evidence="8">
    <location>
        <begin position="35"/>
        <end position="64"/>
    </location>
</feature>
<evidence type="ECO:0000313" key="12">
    <source>
        <dbReference type="Proteomes" id="UP000184440"/>
    </source>
</evidence>
<feature type="transmembrane region" description="Helical" evidence="8">
    <location>
        <begin position="129"/>
        <end position="162"/>
    </location>
</feature>
<keyword evidence="12" id="KW-1185">Reference proteome</keyword>
<evidence type="ECO:0000313" key="11">
    <source>
        <dbReference type="EMBL" id="SHM95212.1"/>
    </source>
</evidence>
<dbReference type="Pfam" id="PF00528">
    <property type="entry name" value="BPD_transp_1"/>
    <property type="match status" value="1"/>
</dbReference>
<organism evidence="11 12">
    <name type="scientific">Cryptosporangium aurantiacum</name>
    <dbReference type="NCBI Taxonomy" id="134849"/>
    <lineage>
        <taxon>Bacteria</taxon>
        <taxon>Bacillati</taxon>
        <taxon>Actinomycetota</taxon>
        <taxon>Actinomycetes</taxon>
        <taxon>Cryptosporangiales</taxon>
        <taxon>Cryptosporangiaceae</taxon>
        <taxon>Cryptosporangium</taxon>
    </lineage>
</organism>
<keyword evidence="3" id="KW-1003">Cell membrane</keyword>
<evidence type="ECO:0000259" key="10">
    <source>
        <dbReference type="PROSITE" id="PS50928"/>
    </source>
</evidence>
<feature type="transmembrane region" description="Helical" evidence="8">
    <location>
        <begin position="288"/>
        <end position="307"/>
    </location>
</feature>
<evidence type="ECO:0000256" key="8">
    <source>
        <dbReference type="RuleBase" id="RU363032"/>
    </source>
</evidence>
<dbReference type="STRING" id="134849.SAMN05443668_102295"/>
<dbReference type="PANTHER" id="PTHR43357:SF4">
    <property type="entry name" value="INNER MEMBRANE ABC TRANSPORTER PERMEASE PROTEIN YDCV"/>
    <property type="match status" value="1"/>
</dbReference>
<evidence type="ECO:0000256" key="3">
    <source>
        <dbReference type="ARBA" id="ARBA00022475"/>
    </source>
</evidence>
<dbReference type="InterPro" id="IPR000515">
    <property type="entry name" value="MetI-like"/>
</dbReference>
<dbReference type="Gene3D" id="1.10.3720.10">
    <property type="entry name" value="MetI-like"/>
    <property type="match status" value="1"/>
</dbReference>
<comment type="similarity">
    <text evidence="8">Belongs to the binding-protein-dependent transport system permease family.</text>
</comment>
<dbReference type="Proteomes" id="UP000184440">
    <property type="component" value="Unassembled WGS sequence"/>
</dbReference>
<evidence type="ECO:0000256" key="4">
    <source>
        <dbReference type="ARBA" id="ARBA00022519"/>
    </source>
</evidence>
<dbReference type="SUPFAM" id="SSF161098">
    <property type="entry name" value="MetI-like"/>
    <property type="match status" value="1"/>
</dbReference>
<feature type="domain" description="ABC transmembrane type-1" evidence="10">
    <location>
        <begin position="91"/>
        <end position="306"/>
    </location>
</feature>
<keyword evidence="4" id="KW-0997">Cell inner membrane</keyword>
<evidence type="ECO:0000256" key="5">
    <source>
        <dbReference type="ARBA" id="ARBA00022692"/>
    </source>
</evidence>
<feature type="transmembrane region" description="Helical" evidence="8">
    <location>
        <begin position="224"/>
        <end position="246"/>
    </location>
</feature>
<proteinExistence type="inferred from homology"/>